<evidence type="ECO:0000313" key="2">
    <source>
        <dbReference type="EMBL" id="MQM19689.1"/>
    </source>
</evidence>
<proteinExistence type="predicted"/>
<dbReference type="EMBL" id="NMUH01009122">
    <property type="protein sequence ID" value="MQM19689.1"/>
    <property type="molecule type" value="Genomic_DNA"/>
</dbReference>
<reference evidence="2" key="1">
    <citation type="submission" date="2017-07" db="EMBL/GenBank/DDBJ databases">
        <title>Taro Niue Genome Assembly and Annotation.</title>
        <authorList>
            <person name="Atibalentja N."/>
            <person name="Keating K."/>
            <person name="Fields C.J."/>
        </authorList>
    </citation>
    <scope>NUCLEOTIDE SEQUENCE</scope>
    <source>
        <strain evidence="2">Niue_2</strain>
        <tissue evidence="2">Leaf</tissue>
    </source>
</reference>
<protein>
    <submittedName>
        <fullName evidence="2">Uncharacterized protein</fullName>
    </submittedName>
</protein>
<gene>
    <name evidence="2" type="ORF">Taro_052697</name>
</gene>
<keyword evidence="3" id="KW-1185">Reference proteome</keyword>
<evidence type="ECO:0000313" key="3">
    <source>
        <dbReference type="Proteomes" id="UP000652761"/>
    </source>
</evidence>
<sequence length="250" mass="27525">MALTKEQAEASNLVIGTLPILGRAARVLVNLGASLYFASEEFYESLACHTLERQCDVMVDLPSGDYMHSFSYLEGVAVEVEGHQLLARLYALQLCDFASSWAWTGWRLTQPWLISSGRLFSLGYLESPSFASEPFRVFGSVGGDRENRVLGVGRGSASGPSSVAPPLATGAYTVLEAKDVVSLQEGGGSFYDGTLQKEKELKRPPTFQEVFDKTHKKKGTDQYISDRSREVAESYSQQMIEKYAGEKKQP</sequence>
<dbReference type="Pfam" id="PF08284">
    <property type="entry name" value="RVP_2"/>
    <property type="match status" value="1"/>
</dbReference>
<name>A0A843XJC9_COLES</name>
<dbReference type="InterPro" id="IPR004252">
    <property type="entry name" value="Probable_transposase_24"/>
</dbReference>
<evidence type="ECO:0000256" key="1">
    <source>
        <dbReference type="SAM" id="MobiDB-lite"/>
    </source>
</evidence>
<dbReference type="Pfam" id="PF03004">
    <property type="entry name" value="Transposase_24"/>
    <property type="match status" value="1"/>
</dbReference>
<dbReference type="Proteomes" id="UP000652761">
    <property type="component" value="Unassembled WGS sequence"/>
</dbReference>
<organism evidence="2 3">
    <name type="scientific">Colocasia esculenta</name>
    <name type="common">Wild taro</name>
    <name type="synonym">Arum esculentum</name>
    <dbReference type="NCBI Taxonomy" id="4460"/>
    <lineage>
        <taxon>Eukaryota</taxon>
        <taxon>Viridiplantae</taxon>
        <taxon>Streptophyta</taxon>
        <taxon>Embryophyta</taxon>
        <taxon>Tracheophyta</taxon>
        <taxon>Spermatophyta</taxon>
        <taxon>Magnoliopsida</taxon>
        <taxon>Liliopsida</taxon>
        <taxon>Araceae</taxon>
        <taxon>Aroideae</taxon>
        <taxon>Colocasieae</taxon>
        <taxon>Colocasia</taxon>
    </lineage>
</organism>
<dbReference type="AlphaFoldDB" id="A0A843XJC9"/>
<accession>A0A843XJC9</accession>
<feature type="region of interest" description="Disordered" evidence="1">
    <location>
        <begin position="201"/>
        <end position="231"/>
    </location>
</feature>
<comment type="caution">
    <text evidence="2">The sequence shown here is derived from an EMBL/GenBank/DDBJ whole genome shotgun (WGS) entry which is preliminary data.</text>
</comment>